<keyword evidence="9" id="KW-0007">Acetylation</keyword>
<feature type="domain" description="FHA" evidence="16">
    <location>
        <begin position="48"/>
        <end position="97"/>
    </location>
</feature>
<dbReference type="InterPro" id="IPR008984">
    <property type="entry name" value="SMAD_FHA_dom_sf"/>
</dbReference>
<evidence type="ECO:0000256" key="9">
    <source>
        <dbReference type="ARBA" id="ARBA00022990"/>
    </source>
</evidence>
<evidence type="ECO:0000256" key="10">
    <source>
        <dbReference type="ARBA" id="ARBA00023242"/>
    </source>
</evidence>
<feature type="region of interest" description="Disordered" evidence="15">
    <location>
        <begin position="901"/>
        <end position="936"/>
    </location>
</feature>
<keyword evidence="6" id="KW-0677">Repeat</keyword>
<evidence type="ECO:0000256" key="11">
    <source>
        <dbReference type="ARBA" id="ARBA00023306"/>
    </source>
</evidence>
<feature type="domain" description="BRCT" evidence="17">
    <location>
        <begin position="1552"/>
        <end position="1638"/>
    </location>
</feature>
<dbReference type="InterPro" id="IPR051579">
    <property type="entry name" value="DDR_Transcriptional_Reg"/>
</dbReference>
<dbReference type="EMBL" id="JADYXP020000002">
    <property type="protein sequence ID" value="KAL0131423.1"/>
    <property type="molecule type" value="Genomic_DNA"/>
</dbReference>
<comment type="caution">
    <text evidence="18">The sequence shown here is derived from an EMBL/GenBank/DDBJ whole genome shotgun (WGS) entry which is preliminary data.</text>
</comment>
<feature type="region of interest" description="Disordered" evidence="15">
    <location>
        <begin position="531"/>
        <end position="554"/>
    </location>
</feature>
<keyword evidence="4" id="KW-0158">Chromosome</keyword>
<accession>A0AAW2GVV3</accession>
<dbReference type="SMART" id="SM00240">
    <property type="entry name" value="FHA"/>
    <property type="match status" value="1"/>
</dbReference>
<feature type="compositionally biased region" description="Polar residues" evidence="15">
    <location>
        <begin position="919"/>
        <end position="933"/>
    </location>
</feature>
<organism evidence="18 19">
    <name type="scientific">Cardiocondyla obscurior</name>
    <dbReference type="NCBI Taxonomy" id="286306"/>
    <lineage>
        <taxon>Eukaryota</taxon>
        <taxon>Metazoa</taxon>
        <taxon>Ecdysozoa</taxon>
        <taxon>Arthropoda</taxon>
        <taxon>Hexapoda</taxon>
        <taxon>Insecta</taxon>
        <taxon>Pterygota</taxon>
        <taxon>Neoptera</taxon>
        <taxon>Endopterygota</taxon>
        <taxon>Hymenoptera</taxon>
        <taxon>Apocrita</taxon>
        <taxon>Aculeata</taxon>
        <taxon>Formicoidea</taxon>
        <taxon>Formicidae</taxon>
        <taxon>Myrmicinae</taxon>
        <taxon>Cardiocondyla</taxon>
    </lineage>
</organism>
<feature type="compositionally biased region" description="Polar residues" evidence="15">
    <location>
        <begin position="423"/>
        <end position="432"/>
    </location>
</feature>
<feature type="compositionally biased region" description="Basic and acidic residues" evidence="15">
    <location>
        <begin position="698"/>
        <end position="707"/>
    </location>
</feature>
<evidence type="ECO:0000256" key="14">
    <source>
        <dbReference type="SAM" id="Coils"/>
    </source>
</evidence>
<dbReference type="CDD" id="cd17744">
    <property type="entry name" value="BRCT_MDC1_rpt1"/>
    <property type="match status" value="1"/>
</dbReference>
<feature type="region of interest" description="Disordered" evidence="15">
    <location>
        <begin position="154"/>
        <end position="208"/>
    </location>
</feature>
<dbReference type="Proteomes" id="UP001430953">
    <property type="component" value="Unassembled WGS sequence"/>
</dbReference>
<dbReference type="GO" id="GO:0006974">
    <property type="term" value="P:DNA damage response"/>
    <property type="evidence" value="ECO:0007669"/>
    <property type="project" value="UniProtKB-KW"/>
</dbReference>
<keyword evidence="14" id="KW-0175">Coiled coil</keyword>
<evidence type="ECO:0000313" key="19">
    <source>
        <dbReference type="Proteomes" id="UP001430953"/>
    </source>
</evidence>
<evidence type="ECO:0000256" key="15">
    <source>
        <dbReference type="SAM" id="MobiDB-lite"/>
    </source>
</evidence>
<keyword evidence="7" id="KW-0227">DNA damage</keyword>
<keyword evidence="10" id="KW-0539">Nucleus</keyword>
<dbReference type="Pfam" id="PF16770">
    <property type="entry name" value="RTT107_BRCT_5"/>
    <property type="match status" value="1"/>
</dbReference>
<feature type="compositionally biased region" description="Polar residues" evidence="15">
    <location>
        <begin position="375"/>
        <end position="387"/>
    </location>
</feature>
<feature type="compositionally biased region" description="Basic and acidic residues" evidence="15">
    <location>
        <begin position="291"/>
        <end position="319"/>
    </location>
</feature>
<comment type="subcellular location">
    <subcellularLocation>
        <location evidence="2">Chromosome</location>
    </subcellularLocation>
    <subcellularLocation>
        <location evidence="1">Nucleus</location>
    </subcellularLocation>
</comment>
<feature type="compositionally biased region" description="Low complexity" evidence="15">
    <location>
        <begin position="908"/>
        <end position="918"/>
    </location>
</feature>
<dbReference type="InterPro" id="IPR036420">
    <property type="entry name" value="BRCT_dom_sf"/>
</dbReference>
<dbReference type="SUPFAM" id="SSF52113">
    <property type="entry name" value="BRCT domain"/>
    <property type="match status" value="1"/>
</dbReference>
<dbReference type="Gene3D" id="2.60.200.20">
    <property type="match status" value="1"/>
</dbReference>
<dbReference type="PROSITE" id="PS50006">
    <property type="entry name" value="FHA_DOMAIN"/>
    <property type="match status" value="1"/>
</dbReference>
<evidence type="ECO:0000256" key="3">
    <source>
        <dbReference type="ARBA" id="ARBA00015014"/>
    </source>
</evidence>
<dbReference type="InterPro" id="IPR000253">
    <property type="entry name" value="FHA_dom"/>
</dbReference>
<gene>
    <name evidence="18" type="ORF">PUN28_002746</name>
</gene>
<evidence type="ECO:0000256" key="6">
    <source>
        <dbReference type="ARBA" id="ARBA00022737"/>
    </source>
</evidence>
<feature type="compositionally biased region" description="Polar residues" evidence="15">
    <location>
        <begin position="184"/>
        <end position="208"/>
    </location>
</feature>
<protein>
    <recommendedName>
        <fullName evidence="3">Mediator of DNA damage checkpoint protein 1</fullName>
    </recommendedName>
    <alternativeName>
        <fullName evidence="13">PAX transactivation activation domain-interacting protein</fullName>
    </alternativeName>
    <alternativeName>
        <fullName evidence="12">PAX-interacting protein 1</fullName>
    </alternativeName>
</protein>
<dbReference type="InterPro" id="IPR001357">
    <property type="entry name" value="BRCT_dom"/>
</dbReference>
<evidence type="ECO:0000256" key="13">
    <source>
        <dbReference type="ARBA" id="ARBA00030146"/>
    </source>
</evidence>
<proteinExistence type="predicted"/>
<keyword evidence="19" id="KW-1185">Reference proteome</keyword>
<sequence length="1648" mass="185147">MDFSATQIYEDENVPSTQISHEPEDEELVQAGSLKIGSKEYPIKTGITKIGRHSICDIVIKDVAISKQHAEIEVSGGSTWISDLNSSNKTKLNNCILRARRLYELKDGSDIHFGTVHASYHTYCPRDNIVVPETPAPSMQKIACGIIPNTPDSSLTNSSGVDNDGSIIYGTQNNEDSIFRRPQTPHSQSTSSGLKNISTSESNDSQTGVLHASIKNSNEDQVNIYDAETQKFEKEYDKVVSKSIHDLETQIPEYLVERNAKEANLKQAETSKSATDICDMETQKLMNDINKTDSQKNEIDKTNSKKDEIDKTNSQKNEIDNSSAVNENFTMDIHTIETQKCNENETQFAEDSTLNEINTTKDRMSPKNITKPPDSKSNSPRYLNLSSPEIEDCPSPLNQSSHLLETSYLLEFFGEDIDKQKKIQPSNTSTPKPLTKVSLENKNTVNNEEDDDEDIFEASTQCNSNFEALISDDSETKSEKDMLAMRKVSKKKSGKSRPEQTNDDSETDAEEYIEQLVKTQQKSSRLQVISNEFNEDTSKRNDLSTSSESDDIFNLPTQKMDSFTINKTSNSINQSQKLDEINKIVDDMESMQKDTAATHINTKSVDCGTKENLDCENIDYELAPTQLFDEIDKTKKNSICEKDSSQVNVNDILEEKLNNMFDVVNNDRNKISDLPYMSTQSLQDILESQSDDVSNSDTDDRNIDNMSRKQLKKTKSNSLNTEIDVNDANEIKTNLQESNVNFSPITAKRKKNIKDLDENVTVCQNVNSSSIFKVDNKKTVDDNTAVKFNNKRKKRMPEAKNESGTIMETLNDDKNKYIPSGDNERSLRNLKLMKQTNKAIPETNKQVFERDSVKVDAAGEKTSCIPCPSADGQRMQTLSVLYEIGDDILAHLPAVRISGTLSNPPSPSASSTSTVHSTYKQSIAKTKKTQSTPMKKKLCKRDIRNLEKNDKPSVVNCSNSVIGTPTTVKTSKLTITSEDSETDSETDNEIKYKRFEQIANRMLSNTVKQHDIKNRKIISRSPDLSKDLILNSNVESKRFTRSSRLTQHSSRQQIDKHSYDFQRETLVKSTAMKDKSETQFTVDKKKKSVNKVEESMEPVTSKKRKIALVPEKPSCSTRSRRNTMKIATDRQSPDIFEHFTEKSSSETSPTIERTKFFKDNKTEINTTFKKTRKTPLNINENIDLKKSNIKRTKRITYDSQVMHSDTNGNGDSKKNTLTQIKEMQVNQLENKILKVVLNPIKYPSSDNESQEVEIIMAKSSCNVQDKNLSIRESTKAKLFKKRFYSDTETDSVLTETVSSGIISSESISSEIEDSNDTHFNSLATRPKRGKLIKSSISSLTEAQVSKKKETFKKPINVKNSTGVYLDSSAESTACGENSNSSTENYVSTSFKSLRSKAANIKKQKAESNQNTEKLIDKMVLKLHINAENASLVSTPCRTRRSTSTSSSSTPTAIKYNILFTGITDDYSKIIKKLGGCKVENPAKCSILVTDKVRRTYKFLCALARGIPIVTINWLIDSEAAAQFLNWENYILKDPAAEAKFGFRLRKSLDIAKKQKMLDGFTVILTPNIAPPPVEELKDMVLSCGGKALLRAPTKWPEKAIILSREEDLLNAKKFLAKAPKNVTVQSTEFILTGILKQETDFNKYKLAC</sequence>
<feature type="compositionally biased region" description="Polar residues" evidence="15">
    <location>
        <begin position="344"/>
        <end position="358"/>
    </location>
</feature>
<dbReference type="SUPFAM" id="SSF49879">
    <property type="entry name" value="SMAD/FHA domain"/>
    <property type="match status" value="1"/>
</dbReference>
<evidence type="ECO:0000256" key="7">
    <source>
        <dbReference type="ARBA" id="ARBA00022763"/>
    </source>
</evidence>
<evidence type="ECO:0000256" key="8">
    <source>
        <dbReference type="ARBA" id="ARBA00022843"/>
    </source>
</evidence>
<dbReference type="Gene3D" id="3.40.50.10190">
    <property type="entry name" value="BRCT domain"/>
    <property type="match status" value="2"/>
</dbReference>
<feature type="region of interest" description="Disordered" evidence="15">
    <location>
        <begin position="688"/>
        <end position="715"/>
    </location>
</feature>
<evidence type="ECO:0000256" key="5">
    <source>
        <dbReference type="ARBA" id="ARBA00022499"/>
    </source>
</evidence>
<feature type="region of interest" description="Disordered" evidence="15">
    <location>
        <begin position="291"/>
        <end position="326"/>
    </location>
</feature>
<evidence type="ECO:0000256" key="4">
    <source>
        <dbReference type="ARBA" id="ARBA00022454"/>
    </source>
</evidence>
<dbReference type="SMART" id="SM00292">
    <property type="entry name" value="BRCT"/>
    <property type="match status" value="2"/>
</dbReference>
<name>A0AAW2GVV3_9HYME</name>
<evidence type="ECO:0000256" key="12">
    <source>
        <dbReference type="ARBA" id="ARBA00023858"/>
    </source>
</evidence>
<keyword evidence="5" id="KW-1017">Isopeptide bond</keyword>
<feature type="region of interest" description="Disordered" evidence="15">
    <location>
        <begin position="486"/>
        <end position="508"/>
    </location>
</feature>
<dbReference type="PANTHER" id="PTHR23196">
    <property type="entry name" value="PAX TRANSCRIPTION ACTIVATION DOMAIN INTERACTING PROTEIN"/>
    <property type="match status" value="1"/>
</dbReference>
<evidence type="ECO:0000259" key="16">
    <source>
        <dbReference type="PROSITE" id="PS50006"/>
    </source>
</evidence>
<dbReference type="PANTHER" id="PTHR23196:SF1">
    <property type="entry name" value="PAX-INTERACTING PROTEIN 1"/>
    <property type="match status" value="1"/>
</dbReference>
<feature type="coiled-coil region" evidence="14">
    <location>
        <begin position="1390"/>
        <end position="1417"/>
    </location>
</feature>
<keyword evidence="8" id="KW-0832">Ubl conjugation</keyword>
<dbReference type="GO" id="GO:0005694">
    <property type="term" value="C:chromosome"/>
    <property type="evidence" value="ECO:0007669"/>
    <property type="project" value="UniProtKB-SubCell"/>
</dbReference>
<reference evidence="18 19" key="1">
    <citation type="submission" date="2023-03" db="EMBL/GenBank/DDBJ databases">
        <title>High recombination rates correlate with genetic variation in Cardiocondyla obscurior ants.</title>
        <authorList>
            <person name="Errbii M."/>
        </authorList>
    </citation>
    <scope>NUCLEOTIDE SEQUENCE [LARGE SCALE GENOMIC DNA]</scope>
    <source>
        <strain evidence="18">Alpha-2009</strain>
        <tissue evidence="18">Whole body</tissue>
    </source>
</reference>
<dbReference type="GO" id="GO:0005634">
    <property type="term" value="C:nucleus"/>
    <property type="evidence" value="ECO:0007669"/>
    <property type="project" value="UniProtKB-SubCell"/>
</dbReference>
<feature type="domain" description="BRCT" evidence="17">
    <location>
        <begin position="1454"/>
        <end position="1531"/>
    </location>
</feature>
<dbReference type="Pfam" id="PF00498">
    <property type="entry name" value="FHA"/>
    <property type="match status" value="1"/>
</dbReference>
<evidence type="ECO:0000259" key="17">
    <source>
        <dbReference type="PROSITE" id="PS50172"/>
    </source>
</evidence>
<evidence type="ECO:0000256" key="1">
    <source>
        <dbReference type="ARBA" id="ARBA00004123"/>
    </source>
</evidence>
<feature type="region of interest" description="Disordered" evidence="15">
    <location>
        <begin position="344"/>
        <end position="398"/>
    </location>
</feature>
<evidence type="ECO:0000256" key="2">
    <source>
        <dbReference type="ARBA" id="ARBA00004286"/>
    </source>
</evidence>
<feature type="region of interest" description="Disordered" evidence="15">
    <location>
        <begin position="420"/>
        <end position="453"/>
    </location>
</feature>
<dbReference type="CDD" id="cd18432">
    <property type="entry name" value="BRCT_PAXIP1_rpt6_like"/>
    <property type="match status" value="1"/>
</dbReference>
<dbReference type="PROSITE" id="PS50172">
    <property type="entry name" value="BRCT"/>
    <property type="match status" value="2"/>
</dbReference>
<keyword evidence="11" id="KW-0131">Cell cycle</keyword>
<dbReference type="CDD" id="cd22665">
    <property type="entry name" value="FHA_MDC1"/>
    <property type="match status" value="1"/>
</dbReference>
<evidence type="ECO:0000313" key="18">
    <source>
        <dbReference type="EMBL" id="KAL0131423.1"/>
    </source>
</evidence>
<dbReference type="Pfam" id="PF16589">
    <property type="entry name" value="BRCT_2"/>
    <property type="match status" value="1"/>
</dbReference>